<evidence type="ECO:0000313" key="2">
    <source>
        <dbReference type="EMBL" id="MBP0444561.1"/>
    </source>
</evidence>
<name>A0ABS4AC28_9PROT</name>
<reference evidence="2 3" key="1">
    <citation type="submission" date="2021-03" db="EMBL/GenBank/DDBJ databases">
        <authorList>
            <person name="So Y."/>
        </authorList>
    </citation>
    <scope>NUCLEOTIDE SEQUENCE [LARGE SCALE GENOMIC DNA]</scope>
    <source>
        <strain evidence="2 3">SSH11</strain>
    </source>
</reference>
<sequence length="255" mass="27237">MAAALDNDDIQLCAPSMLTRLRRETEMRSKLLAGLLASVLAFGAGTADAALLTYSNRADFLADTGATSASGVFPSDQRGASSIRIGQITYSAAAAATPFDVGLIDSAHFPGQRLLSVTGRDQLNIRSHTAPIYSLGFDFVELENDPGRNGRFIDSTFTVTLLNGASNIIDMFTFNAPNDVAAFVGVWSTDPFDRIRIRETVGAAENELFGQVYTGRTALDISQIPVPEPAAGLVMGMSLLMLAGVLRRRTRQAQS</sequence>
<evidence type="ECO:0008006" key="4">
    <source>
        <dbReference type="Google" id="ProtNLM"/>
    </source>
</evidence>
<evidence type="ECO:0000256" key="1">
    <source>
        <dbReference type="SAM" id="Phobius"/>
    </source>
</evidence>
<evidence type="ECO:0000313" key="3">
    <source>
        <dbReference type="Proteomes" id="UP000681594"/>
    </source>
</evidence>
<keyword evidence="1" id="KW-1133">Transmembrane helix</keyword>
<keyword evidence="1" id="KW-0472">Membrane</keyword>
<dbReference type="Proteomes" id="UP000681594">
    <property type="component" value="Unassembled WGS sequence"/>
</dbReference>
<gene>
    <name evidence="2" type="ORF">J8J14_07175</name>
</gene>
<dbReference type="RefSeq" id="WP_209378789.1">
    <property type="nucleotide sequence ID" value="NZ_JAGIZB010000005.1"/>
</dbReference>
<protein>
    <recommendedName>
        <fullName evidence="4">PEP-CTERM protein-sorting domain-containing protein</fullName>
    </recommendedName>
</protein>
<comment type="caution">
    <text evidence="2">The sequence shown here is derived from an EMBL/GenBank/DDBJ whole genome shotgun (WGS) entry which is preliminary data.</text>
</comment>
<keyword evidence="3" id="KW-1185">Reference proteome</keyword>
<keyword evidence="1" id="KW-0812">Transmembrane</keyword>
<proteinExistence type="predicted"/>
<dbReference type="EMBL" id="JAGIZB010000005">
    <property type="protein sequence ID" value="MBP0444561.1"/>
    <property type="molecule type" value="Genomic_DNA"/>
</dbReference>
<accession>A0ABS4AC28</accession>
<feature type="transmembrane region" description="Helical" evidence="1">
    <location>
        <begin position="229"/>
        <end position="246"/>
    </location>
</feature>
<organism evidence="2 3">
    <name type="scientific">Pararoseomonas baculiformis</name>
    <dbReference type="NCBI Taxonomy" id="2820812"/>
    <lineage>
        <taxon>Bacteria</taxon>
        <taxon>Pseudomonadati</taxon>
        <taxon>Pseudomonadota</taxon>
        <taxon>Alphaproteobacteria</taxon>
        <taxon>Acetobacterales</taxon>
        <taxon>Acetobacteraceae</taxon>
        <taxon>Pararoseomonas</taxon>
    </lineage>
</organism>